<dbReference type="AlphaFoldDB" id="A0A5D0NVV4"/>
<feature type="domain" description="TadE-like" evidence="2">
    <location>
        <begin position="11"/>
        <end position="53"/>
    </location>
</feature>
<keyword evidence="4" id="KW-1185">Reference proteome</keyword>
<dbReference type="EMBL" id="VSFG01000001">
    <property type="protein sequence ID" value="TYB48547.1"/>
    <property type="molecule type" value="Genomic_DNA"/>
</dbReference>
<keyword evidence="1" id="KW-0812">Transmembrane</keyword>
<feature type="transmembrane region" description="Helical" evidence="1">
    <location>
        <begin position="17"/>
        <end position="39"/>
    </location>
</feature>
<dbReference type="InterPro" id="IPR012495">
    <property type="entry name" value="TadE-like_dom"/>
</dbReference>
<keyword evidence="1" id="KW-0472">Membrane</keyword>
<sequence>MTRRRATADRGTATLEAVIWAPVLLMFAGLIIAAGRIVVGGGAVEAAARDAARQASLARTPSAARSRALASAEEALHRQGLQCDPTVAVDTSEFGRPPGTAAAVSVTVECVVRLSDLVVAGLPGARTMRASAVSPIDPYRGR</sequence>
<accession>A0A5D0NVV4</accession>
<proteinExistence type="predicted"/>
<dbReference type="STRING" id="1220554.GCA_001552135_02302"/>
<keyword evidence="1" id="KW-1133">Transmembrane helix</keyword>
<dbReference type="Proteomes" id="UP000323380">
    <property type="component" value="Unassembled WGS sequence"/>
</dbReference>
<dbReference type="RefSeq" id="WP_067889098.1">
    <property type="nucleotide sequence ID" value="NZ_VSFG01000001.1"/>
</dbReference>
<protein>
    <submittedName>
        <fullName evidence="3">Pilus assembly protein</fullName>
    </submittedName>
</protein>
<name>A0A5D0NVV4_9ACTN</name>
<evidence type="ECO:0000313" key="4">
    <source>
        <dbReference type="Proteomes" id="UP000323380"/>
    </source>
</evidence>
<reference evidence="3 4" key="1">
    <citation type="submission" date="2019-08" db="EMBL/GenBank/DDBJ databases">
        <title>Actinomadura sp. nov. CYP1-5 isolated from mountain soil.</title>
        <authorList>
            <person name="Songsumanus A."/>
            <person name="Kuncharoen N."/>
            <person name="Kudo T."/>
            <person name="Yuki M."/>
            <person name="Igarashi Y."/>
            <person name="Tanasupawat S."/>
        </authorList>
    </citation>
    <scope>NUCLEOTIDE SEQUENCE [LARGE SCALE GENOMIC DNA]</scope>
    <source>
        <strain evidence="3 4">JCM 14158</strain>
    </source>
</reference>
<gene>
    <name evidence="3" type="ORF">FXF69_04995</name>
</gene>
<organism evidence="3 4">
    <name type="scientific">Actinomadura chibensis</name>
    <dbReference type="NCBI Taxonomy" id="392828"/>
    <lineage>
        <taxon>Bacteria</taxon>
        <taxon>Bacillati</taxon>
        <taxon>Actinomycetota</taxon>
        <taxon>Actinomycetes</taxon>
        <taxon>Streptosporangiales</taxon>
        <taxon>Thermomonosporaceae</taxon>
        <taxon>Actinomadura</taxon>
    </lineage>
</organism>
<evidence type="ECO:0000259" key="2">
    <source>
        <dbReference type="Pfam" id="PF07811"/>
    </source>
</evidence>
<evidence type="ECO:0000313" key="3">
    <source>
        <dbReference type="EMBL" id="TYB48547.1"/>
    </source>
</evidence>
<dbReference type="Pfam" id="PF07811">
    <property type="entry name" value="TadE"/>
    <property type="match status" value="1"/>
</dbReference>
<evidence type="ECO:0000256" key="1">
    <source>
        <dbReference type="SAM" id="Phobius"/>
    </source>
</evidence>
<comment type="caution">
    <text evidence="3">The sequence shown here is derived from an EMBL/GenBank/DDBJ whole genome shotgun (WGS) entry which is preliminary data.</text>
</comment>